<sequence length="101" mass="11275">MIVNLRTKKLYKFGTVQMSGVCHPREEKSGGRCSADLRSEVVDRPISSNFSAVPRDGEDSSLADLPSPFPEWEANCSGNGNWYWTALLLGIDHFPREMSAR</sequence>
<proteinExistence type="predicted"/>
<gene>
    <name evidence="1" type="ORF">BDW59DRAFT_150300</name>
</gene>
<dbReference type="Proteomes" id="UP001610335">
    <property type="component" value="Unassembled WGS sequence"/>
</dbReference>
<reference evidence="1 2" key="1">
    <citation type="submission" date="2024-07" db="EMBL/GenBank/DDBJ databases">
        <title>Section-level genome sequencing and comparative genomics of Aspergillus sections Usti and Cavernicolus.</title>
        <authorList>
            <consortium name="Lawrence Berkeley National Laboratory"/>
            <person name="Nybo J.L."/>
            <person name="Vesth T.C."/>
            <person name="Theobald S."/>
            <person name="Frisvad J.C."/>
            <person name="Larsen T.O."/>
            <person name="Kjaerboelling I."/>
            <person name="Rothschild-Mancinelli K."/>
            <person name="Lyhne E.K."/>
            <person name="Kogle M.E."/>
            <person name="Barry K."/>
            <person name="Clum A."/>
            <person name="Na H."/>
            <person name="Ledsgaard L."/>
            <person name="Lin J."/>
            <person name="Lipzen A."/>
            <person name="Kuo A."/>
            <person name="Riley R."/>
            <person name="Mondo S."/>
            <person name="LaButti K."/>
            <person name="Haridas S."/>
            <person name="Pangalinan J."/>
            <person name="Salamov A.A."/>
            <person name="Simmons B.A."/>
            <person name="Magnuson J.K."/>
            <person name="Chen J."/>
            <person name="Drula E."/>
            <person name="Henrissat B."/>
            <person name="Wiebenga A."/>
            <person name="Lubbers R.J."/>
            <person name="Gomes A.C."/>
            <person name="Makela M.R."/>
            <person name="Stajich J."/>
            <person name="Grigoriev I.V."/>
            <person name="Mortensen U.H."/>
            <person name="De vries R.P."/>
            <person name="Baker S.E."/>
            <person name="Andersen M.R."/>
        </authorList>
    </citation>
    <scope>NUCLEOTIDE SEQUENCE [LARGE SCALE GENOMIC DNA]</scope>
    <source>
        <strain evidence="1 2">CBS 600.67</strain>
    </source>
</reference>
<keyword evidence="2" id="KW-1185">Reference proteome</keyword>
<comment type="caution">
    <text evidence="1">The sequence shown here is derived from an EMBL/GenBank/DDBJ whole genome shotgun (WGS) entry which is preliminary data.</text>
</comment>
<dbReference type="EMBL" id="JBFXLS010000065">
    <property type="protein sequence ID" value="KAL2821264.1"/>
    <property type="molecule type" value="Genomic_DNA"/>
</dbReference>
<name>A0ABR4I1S0_9EURO</name>
<protein>
    <submittedName>
        <fullName evidence="1">Uncharacterized protein</fullName>
    </submittedName>
</protein>
<evidence type="ECO:0000313" key="1">
    <source>
        <dbReference type="EMBL" id="KAL2821264.1"/>
    </source>
</evidence>
<evidence type="ECO:0000313" key="2">
    <source>
        <dbReference type="Proteomes" id="UP001610335"/>
    </source>
</evidence>
<organism evidence="1 2">
    <name type="scientific">Aspergillus cavernicola</name>
    <dbReference type="NCBI Taxonomy" id="176166"/>
    <lineage>
        <taxon>Eukaryota</taxon>
        <taxon>Fungi</taxon>
        <taxon>Dikarya</taxon>
        <taxon>Ascomycota</taxon>
        <taxon>Pezizomycotina</taxon>
        <taxon>Eurotiomycetes</taxon>
        <taxon>Eurotiomycetidae</taxon>
        <taxon>Eurotiales</taxon>
        <taxon>Aspergillaceae</taxon>
        <taxon>Aspergillus</taxon>
        <taxon>Aspergillus subgen. Nidulantes</taxon>
    </lineage>
</organism>
<accession>A0ABR4I1S0</accession>